<accession>A0A8S1L933</accession>
<sequence length="140" mass="16528">MIKKASTFYVGRHRPSNEGLISPKGESIKFVPQSPNQREDKKTNRMNKTSLLEMKKSRKIALEQSMKRLNNKRRLIKAFRKVYLISMFISIAKQMDSKKLKGNHKKKIYESLLYPVKIENVFQLRMIGLKKYGIYLCQLF</sequence>
<evidence type="ECO:0000256" key="1">
    <source>
        <dbReference type="SAM" id="MobiDB-lite"/>
    </source>
</evidence>
<feature type="region of interest" description="Disordered" evidence="1">
    <location>
        <begin position="21"/>
        <end position="49"/>
    </location>
</feature>
<keyword evidence="3" id="KW-1185">Reference proteome</keyword>
<name>A0A8S1L933_9CILI</name>
<organism evidence="2 3">
    <name type="scientific">Paramecium sonneborni</name>
    <dbReference type="NCBI Taxonomy" id="65129"/>
    <lineage>
        <taxon>Eukaryota</taxon>
        <taxon>Sar</taxon>
        <taxon>Alveolata</taxon>
        <taxon>Ciliophora</taxon>
        <taxon>Intramacronucleata</taxon>
        <taxon>Oligohymenophorea</taxon>
        <taxon>Peniculida</taxon>
        <taxon>Parameciidae</taxon>
        <taxon>Paramecium</taxon>
    </lineage>
</organism>
<dbReference type="EMBL" id="CAJJDN010000016">
    <property type="protein sequence ID" value="CAD8062172.1"/>
    <property type="molecule type" value="Genomic_DNA"/>
</dbReference>
<comment type="caution">
    <text evidence="2">The sequence shown here is derived from an EMBL/GenBank/DDBJ whole genome shotgun (WGS) entry which is preliminary data.</text>
</comment>
<dbReference type="AlphaFoldDB" id="A0A8S1L933"/>
<evidence type="ECO:0000313" key="3">
    <source>
        <dbReference type="Proteomes" id="UP000692954"/>
    </source>
</evidence>
<proteinExistence type="predicted"/>
<protein>
    <submittedName>
        <fullName evidence="2">Uncharacterized protein</fullName>
    </submittedName>
</protein>
<gene>
    <name evidence="2" type="ORF">PSON_ATCC_30995.1.T0160207</name>
</gene>
<dbReference type="Proteomes" id="UP000692954">
    <property type="component" value="Unassembled WGS sequence"/>
</dbReference>
<evidence type="ECO:0000313" key="2">
    <source>
        <dbReference type="EMBL" id="CAD8062172.1"/>
    </source>
</evidence>
<reference evidence="2" key="1">
    <citation type="submission" date="2021-01" db="EMBL/GenBank/DDBJ databases">
        <authorList>
            <consortium name="Genoscope - CEA"/>
            <person name="William W."/>
        </authorList>
    </citation>
    <scope>NUCLEOTIDE SEQUENCE</scope>
</reference>